<dbReference type="RefSeq" id="WP_188712233.1">
    <property type="nucleotide sequence ID" value="NZ_BMHO01000001.1"/>
</dbReference>
<dbReference type="Proteomes" id="UP000633205">
    <property type="component" value="Unassembled WGS sequence"/>
</dbReference>
<comment type="similarity">
    <text evidence="2">Belongs to the class-V pyridoxal-phosphate-dependent aminotransferase family. NifS/IscS subfamily.</text>
</comment>
<comment type="cofactor">
    <cofactor evidence="1">
        <name>pyridoxal 5'-phosphate</name>
        <dbReference type="ChEBI" id="CHEBI:597326"/>
    </cofactor>
</comment>
<feature type="domain" description="Aminotransferase class V" evidence="9">
    <location>
        <begin position="2"/>
        <end position="373"/>
    </location>
</feature>
<keyword evidence="7" id="KW-0411">Iron-sulfur</keyword>
<dbReference type="Gene3D" id="3.90.1150.10">
    <property type="entry name" value="Aspartate Aminotransferase, domain 1"/>
    <property type="match status" value="1"/>
</dbReference>
<dbReference type="Pfam" id="PF00266">
    <property type="entry name" value="Aminotran_5"/>
    <property type="match status" value="1"/>
</dbReference>
<dbReference type="PANTHER" id="PTHR11601">
    <property type="entry name" value="CYSTEINE DESULFURYLASE FAMILY MEMBER"/>
    <property type="match status" value="1"/>
</dbReference>
<organism evidence="10 11">
    <name type="scientific">Microbacterium faecale</name>
    <dbReference type="NCBI Taxonomy" id="1804630"/>
    <lineage>
        <taxon>Bacteria</taxon>
        <taxon>Bacillati</taxon>
        <taxon>Actinomycetota</taxon>
        <taxon>Actinomycetes</taxon>
        <taxon>Micrococcales</taxon>
        <taxon>Microbacteriaceae</taxon>
        <taxon>Microbacterium</taxon>
    </lineage>
</organism>
<dbReference type="GO" id="GO:0031071">
    <property type="term" value="F:cysteine desulfurase activity"/>
    <property type="evidence" value="ECO:0007669"/>
    <property type="project" value="UniProtKB-EC"/>
</dbReference>
<keyword evidence="11" id="KW-1185">Reference proteome</keyword>
<evidence type="ECO:0000313" key="11">
    <source>
        <dbReference type="Proteomes" id="UP000633205"/>
    </source>
</evidence>
<evidence type="ECO:0000313" key="10">
    <source>
        <dbReference type="EMBL" id="GGD40429.1"/>
    </source>
</evidence>
<evidence type="ECO:0000256" key="1">
    <source>
        <dbReference type="ARBA" id="ARBA00001933"/>
    </source>
</evidence>
<name>A0A916YD25_9MICO</name>
<dbReference type="EMBL" id="BMHO01000001">
    <property type="protein sequence ID" value="GGD40429.1"/>
    <property type="molecule type" value="Genomic_DNA"/>
</dbReference>
<keyword evidence="5" id="KW-0663">Pyridoxal phosphate</keyword>
<dbReference type="InterPro" id="IPR015421">
    <property type="entry name" value="PyrdxlP-dep_Trfase_major"/>
</dbReference>
<keyword evidence="4" id="KW-0479">Metal-binding</keyword>
<proteinExistence type="inferred from homology"/>
<evidence type="ECO:0000256" key="6">
    <source>
        <dbReference type="ARBA" id="ARBA00023004"/>
    </source>
</evidence>
<dbReference type="SUPFAM" id="SSF53383">
    <property type="entry name" value="PLP-dependent transferases"/>
    <property type="match status" value="1"/>
</dbReference>
<comment type="catalytic activity">
    <reaction evidence="8">
        <text>(sulfur carrier)-H + L-cysteine = (sulfur carrier)-SH + L-alanine</text>
        <dbReference type="Rhea" id="RHEA:43892"/>
        <dbReference type="Rhea" id="RHEA-COMP:14737"/>
        <dbReference type="Rhea" id="RHEA-COMP:14739"/>
        <dbReference type="ChEBI" id="CHEBI:29917"/>
        <dbReference type="ChEBI" id="CHEBI:35235"/>
        <dbReference type="ChEBI" id="CHEBI:57972"/>
        <dbReference type="ChEBI" id="CHEBI:64428"/>
        <dbReference type="EC" id="2.8.1.7"/>
    </reaction>
</comment>
<sequence length="388" mass="39794">MVYLDHAATTPLRVEVRDAWLGAHESVGNASSVHGAGQNARRLLEDARERLASALGCEPIEVVLTSGGTESVGLAVQGLWRRRAAGQSEIVLPDGEHHATLDTVEWLAANDGAVATAVALTATGRIPLDAFRAAVAREGTALATALVAGNETGTINDAAGLARAAAVEGVPLHLDAVAAFGHTEVDFGAWRADAPAGAGLVAMSVSGHKIGAPTGTGALVVARTAGIAPLLHGGGQQRGIRAGTQDVAGAVALARAAELAVAERHAEAHRQEALRSDVIARIHARLPDVVVLGDPQHHLPGTIHLHLPGAAGESLLFLLDQRGISVSTGSACQAGVAEPSHVVIALGYSAQAAREVLRISMGRDTSSADLDELIDALVEAYPRLVSRR</sequence>
<dbReference type="PIRSF" id="PIRSF005572">
    <property type="entry name" value="NifS"/>
    <property type="match status" value="1"/>
</dbReference>
<dbReference type="Gene3D" id="1.10.260.50">
    <property type="match status" value="1"/>
</dbReference>
<gene>
    <name evidence="10" type="primary">iscS</name>
    <name evidence="10" type="ORF">GCM10010915_21570</name>
</gene>
<dbReference type="Gene3D" id="3.40.640.10">
    <property type="entry name" value="Type I PLP-dependent aspartate aminotransferase-like (Major domain)"/>
    <property type="match status" value="1"/>
</dbReference>
<keyword evidence="3" id="KW-0808">Transferase</keyword>
<comment type="caution">
    <text evidence="10">The sequence shown here is derived from an EMBL/GenBank/DDBJ whole genome shotgun (WGS) entry which is preliminary data.</text>
</comment>
<evidence type="ECO:0000256" key="7">
    <source>
        <dbReference type="ARBA" id="ARBA00023014"/>
    </source>
</evidence>
<evidence type="ECO:0000256" key="3">
    <source>
        <dbReference type="ARBA" id="ARBA00022679"/>
    </source>
</evidence>
<accession>A0A916YD25</accession>
<dbReference type="InterPro" id="IPR000192">
    <property type="entry name" value="Aminotrans_V_dom"/>
</dbReference>
<keyword evidence="6" id="KW-0408">Iron</keyword>
<dbReference type="GO" id="GO:0051536">
    <property type="term" value="F:iron-sulfur cluster binding"/>
    <property type="evidence" value="ECO:0007669"/>
    <property type="project" value="UniProtKB-KW"/>
</dbReference>
<reference evidence="10" key="2">
    <citation type="submission" date="2020-09" db="EMBL/GenBank/DDBJ databases">
        <authorList>
            <person name="Sun Q."/>
            <person name="Zhou Y."/>
        </authorList>
    </citation>
    <scope>NUCLEOTIDE SEQUENCE</scope>
    <source>
        <strain evidence="10">CGMCC 1.15152</strain>
    </source>
</reference>
<evidence type="ECO:0000256" key="2">
    <source>
        <dbReference type="ARBA" id="ARBA00006490"/>
    </source>
</evidence>
<evidence type="ECO:0000256" key="8">
    <source>
        <dbReference type="ARBA" id="ARBA00050776"/>
    </source>
</evidence>
<dbReference type="AlphaFoldDB" id="A0A916YD25"/>
<dbReference type="InterPro" id="IPR015422">
    <property type="entry name" value="PyrdxlP-dep_Trfase_small"/>
</dbReference>
<dbReference type="InterPro" id="IPR015424">
    <property type="entry name" value="PyrdxlP-dep_Trfase"/>
</dbReference>
<reference evidence="10" key="1">
    <citation type="journal article" date="2014" name="Int. J. Syst. Evol. Microbiol.">
        <title>Complete genome sequence of Corynebacterium casei LMG S-19264T (=DSM 44701T), isolated from a smear-ripened cheese.</title>
        <authorList>
            <consortium name="US DOE Joint Genome Institute (JGI-PGF)"/>
            <person name="Walter F."/>
            <person name="Albersmeier A."/>
            <person name="Kalinowski J."/>
            <person name="Ruckert C."/>
        </authorList>
    </citation>
    <scope>NUCLEOTIDE SEQUENCE</scope>
    <source>
        <strain evidence="10">CGMCC 1.15152</strain>
    </source>
</reference>
<dbReference type="InterPro" id="IPR016454">
    <property type="entry name" value="Cysteine_dSase"/>
</dbReference>
<dbReference type="PANTHER" id="PTHR11601:SF34">
    <property type="entry name" value="CYSTEINE DESULFURASE"/>
    <property type="match status" value="1"/>
</dbReference>
<dbReference type="GO" id="GO:0046872">
    <property type="term" value="F:metal ion binding"/>
    <property type="evidence" value="ECO:0007669"/>
    <property type="project" value="UniProtKB-KW"/>
</dbReference>
<evidence type="ECO:0000256" key="4">
    <source>
        <dbReference type="ARBA" id="ARBA00022723"/>
    </source>
</evidence>
<protein>
    <submittedName>
        <fullName evidence="10">Cysteine desulfurase</fullName>
    </submittedName>
</protein>
<evidence type="ECO:0000256" key="5">
    <source>
        <dbReference type="ARBA" id="ARBA00022898"/>
    </source>
</evidence>
<evidence type="ECO:0000259" key="9">
    <source>
        <dbReference type="Pfam" id="PF00266"/>
    </source>
</evidence>